<evidence type="ECO:0000256" key="1">
    <source>
        <dbReference type="SAM" id="SignalP"/>
    </source>
</evidence>
<dbReference type="InterPro" id="IPR050266">
    <property type="entry name" value="AB_hydrolase_sf"/>
</dbReference>
<dbReference type="SUPFAM" id="SSF53474">
    <property type="entry name" value="alpha/beta-Hydrolases"/>
    <property type="match status" value="1"/>
</dbReference>
<keyword evidence="1" id="KW-0732">Signal</keyword>
<sequence length="294" mass="34079">MKNKIFKILSIILFLFITSCDLSEKTIDNISSNYITLNDSKVHYKEYGQGEKTLIFIHGWGCDLNTWKYQFDYFKDKYHLVLIDLPGYGQSDKVEQDYTIDLFAESVSAVIRDLEIKKPVLVAHSMGLPIAIEVLKQLNTENSILINIDGVYFDFPTDSIENNQYKEGLTQFANMFNGENYKQNVEQFCSGFITGTTPEYVKNYILSTMIETPQKVGYQSMKSLIDQKYWDKKTLKNQTISIYAKSDELPPDNANVLKTKFPNLTYIEMDSVNHFLMMEKPKKVNEILTEFIEK</sequence>
<proteinExistence type="predicted"/>
<dbReference type="Pfam" id="PF00561">
    <property type="entry name" value="Abhydrolase_1"/>
    <property type="match status" value="1"/>
</dbReference>
<feature type="signal peptide" evidence="1">
    <location>
        <begin position="1"/>
        <end position="22"/>
    </location>
</feature>
<keyword evidence="4" id="KW-1185">Reference proteome</keyword>
<reference evidence="4" key="1">
    <citation type="submission" date="2016-10" db="EMBL/GenBank/DDBJ databases">
        <authorList>
            <person name="Varghese N."/>
            <person name="Submissions S."/>
        </authorList>
    </citation>
    <scope>NUCLEOTIDE SEQUENCE [LARGE SCALE GENOMIC DNA]</scope>
    <source>
        <strain evidence="4">IBRC-M 10761</strain>
    </source>
</reference>
<accession>A0A1H6ZTJ6</accession>
<organism evidence="3 4">
    <name type="scientific">Cyclobacterium xiamenense</name>
    <dbReference type="NCBI Taxonomy" id="1297121"/>
    <lineage>
        <taxon>Bacteria</taxon>
        <taxon>Pseudomonadati</taxon>
        <taxon>Bacteroidota</taxon>
        <taxon>Cytophagia</taxon>
        <taxon>Cytophagales</taxon>
        <taxon>Cyclobacteriaceae</taxon>
        <taxon>Cyclobacterium</taxon>
    </lineage>
</organism>
<protein>
    <submittedName>
        <fullName evidence="3">Pimeloyl-ACP methyl ester carboxylesterase</fullName>
    </submittedName>
</protein>
<dbReference type="EMBL" id="FNZH01000005">
    <property type="protein sequence ID" value="SEJ56568.1"/>
    <property type="molecule type" value="Genomic_DNA"/>
</dbReference>
<dbReference type="AlphaFoldDB" id="A0A1H6ZTJ6"/>
<dbReference type="InterPro" id="IPR029058">
    <property type="entry name" value="AB_hydrolase_fold"/>
</dbReference>
<dbReference type="Proteomes" id="UP000199403">
    <property type="component" value="Unassembled WGS sequence"/>
</dbReference>
<dbReference type="PRINTS" id="PR00111">
    <property type="entry name" value="ABHYDROLASE"/>
</dbReference>
<gene>
    <name evidence="3" type="ORF">SAMN05192553_105123</name>
</gene>
<dbReference type="STRING" id="1416801.SAMN05192553_105123"/>
<feature type="chain" id="PRO_5011634031" evidence="1">
    <location>
        <begin position="23"/>
        <end position="294"/>
    </location>
</feature>
<dbReference type="PANTHER" id="PTHR43798">
    <property type="entry name" value="MONOACYLGLYCEROL LIPASE"/>
    <property type="match status" value="1"/>
</dbReference>
<evidence type="ECO:0000313" key="3">
    <source>
        <dbReference type="EMBL" id="SEJ56568.1"/>
    </source>
</evidence>
<dbReference type="RefSeq" id="WP_092176442.1">
    <property type="nucleotide sequence ID" value="NZ_FNZH01000005.1"/>
</dbReference>
<dbReference type="InterPro" id="IPR000073">
    <property type="entry name" value="AB_hydrolase_1"/>
</dbReference>
<dbReference type="OrthoDB" id="9780932at2"/>
<dbReference type="PROSITE" id="PS51257">
    <property type="entry name" value="PROKAR_LIPOPROTEIN"/>
    <property type="match status" value="1"/>
</dbReference>
<evidence type="ECO:0000259" key="2">
    <source>
        <dbReference type="Pfam" id="PF00561"/>
    </source>
</evidence>
<name>A0A1H6ZTJ6_9BACT</name>
<evidence type="ECO:0000313" key="4">
    <source>
        <dbReference type="Proteomes" id="UP000199403"/>
    </source>
</evidence>
<feature type="domain" description="AB hydrolase-1" evidence="2">
    <location>
        <begin position="53"/>
        <end position="281"/>
    </location>
</feature>
<dbReference type="Gene3D" id="3.40.50.1820">
    <property type="entry name" value="alpha/beta hydrolase"/>
    <property type="match status" value="1"/>
</dbReference>